<evidence type="ECO:0000313" key="3">
    <source>
        <dbReference type="Proteomes" id="UP001367508"/>
    </source>
</evidence>
<organism evidence="2 3">
    <name type="scientific">Canavalia gladiata</name>
    <name type="common">Sword bean</name>
    <name type="synonym">Dolichos gladiatus</name>
    <dbReference type="NCBI Taxonomy" id="3824"/>
    <lineage>
        <taxon>Eukaryota</taxon>
        <taxon>Viridiplantae</taxon>
        <taxon>Streptophyta</taxon>
        <taxon>Embryophyta</taxon>
        <taxon>Tracheophyta</taxon>
        <taxon>Spermatophyta</taxon>
        <taxon>Magnoliopsida</taxon>
        <taxon>eudicotyledons</taxon>
        <taxon>Gunneridae</taxon>
        <taxon>Pentapetalae</taxon>
        <taxon>rosids</taxon>
        <taxon>fabids</taxon>
        <taxon>Fabales</taxon>
        <taxon>Fabaceae</taxon>
        <taxon>Papilionoideae</taxon>
        <taxon>50 kb inversion clade</taxon>
        <taxon>NPAAA clade</taxon>
        <taxon>indigoferoid/millettioid clade</taxon>
        <taxon>Phaseoleae</taxon>
        <taxon>Canavalia</taxon>
    </lineage>
</organism>
<protein>
    <submittedName>
        <fullName evidence="2">Uncharacterized protein</fullName>
    </submittedName>
</protein>
<sequence length="183" mass="20867">MRTTKVRQKSFSLSHQEMLPRNSEKKDLQRVEISTFPGISAIQFQFHSAVPHKISKLVECSLTFELRILHGYVGLDLNQEPCSRMMGIKLTSLPGNDGREDRFGIWDQEITWRLFAYNIFVSEMQNLGGKNEKNLIIDGVKPVILQYRASGRELCGGIYRKRLTKMPIKAFGSATSMVVELAM</sequence>
<accession>A0AAN9RBJ5</accession>
<reference evidence="2 3" key="1">
    <citation type="submission" date="2024-01" db="EMBL/GenBank/DDBJ databases">
        <title>The genomes of 5 underutilized Papilionoideae crops provide insights into root nodulation and disease resistanc.</title>
        <authorList>
            <person name="Jiang F."/>
        </authorList>
    </citation>
    <scope>NUCLEOTIDE SEQUENCE [LARGE SCALE GENOMIC DNA]</scope>
    <source>
        <strain evidence="2">LVBAO_FW01</strain>
        <tissue evidence="2">Leaves</tissue>
    </source>
</reference>
<proteinExistence type="predicted"/>
<evidence type="ECO:0000313" key="2">
    <source>
        <dbReference type="EMBL" id="KAK7360723.1"/>
    </source>
</evidence>
<name>A0AAN9RBJ5_CANGL</name>
<evidence type="ECO:0000256" key="1">
    <source>
        <dbReference type="SAM" id="MobiDB-lite"/>
    </source>
</evidence>
<dbReference type="Proteomes" id="UP001367508">
    <property type="component" value="Unassembled WGS sequence"/>
</dbReference>
<gene>
    <name evidence="2" type="ORF">VNO77_02732</name>
</gene>
<comment type="caution">
    <text evidence="2">The sequence shown here is derived from an EMBL/GenBank/DDBJ whole genome shotgun (WGS) entry which is preliminary data.</text>
</comment>
<feature type="region of interest" description="Disordered" evidence="1">
    <location>
        <begin position="1"/>
        <end position="25"/>
    </location>
</feature>
<dbReference type="EMBL" id="JAYMYQ010000001">
    <property type="protein sequence ID" value="KAK7360723.1"/>
    <property type="molecule type" value="Genomic_DNA"/>
</dbReference>
<dbReference type="AlphaFoldDB" id="A0AAN9RBJ5"/>
<keyword evidence="3" id="KW-1185">Reference proteome</keyword>